<keyword evidence="1" id="KW-1188">Viral release from host cell</keyword>
<comment type="caution">
    <text evidence="5">The sequence shown here is derived from an EMBL/GenBank/DDBJ whole genome shotgun (WGS) entry which is preliminary data.</text>
</comment>
<evidence type="ECO:0000313" key="5">
    <source>
        <dbReference type="EMBL" id="KKN28569.1"/>
    </source>
</evidence>
<dbReference type="Pfam" id="PF04586">
    <property type="entry name" value="Peptidase_S78"/>
    <property type="match status" value="1"/>
</dbReference>
<feature type="domain" description="Prohead serine protease" evidence="4">
    <location>
        <begin position="49"/>
        <end position="161"/>
    </location>
</feature>
<dbReference type="AlphaFoldDB" id="A0A0F9PEJ2"/>
<evidence type="ECO:0000256" key="2">
    <source>
        <dbReference type="ARBA" id="ARBA00022670"/>
    </source>
</evidence>
<dbReference type="InterPro" id="IPR054613">
    <property type="entry name" value="Peptidase_S78_dom"/>
</dbReference>
<dbReference type="EMBL" id="LAZR01002551">
    <property type="protein sequence ID" value="KKN28569.1"/>
    <property type="molecule type" value="Genomic_DNA"/>
</dbReference>
<evidence type="ECO:0000256" key="3">
    <source>
        <dbReference type="ARBA" id="ARBA00022801"/>
    </source>
</evidence>
<accession>A0A0F9PEJ2</accession>
<name>A0A0F9PEJ2_9ZZZZ</name>
<keyword evidence="3" id="KW-0378">Hydrolase</keyword>
<proteinExistence type="predicted"/>
<evidence type="ECO:0000256" key="1">
    <source>
        <dbReference type="ARBA" id="ARBA00022612"/>
    </source>
</evidence>
<organism evidence="5">
    <name type="scientific">marine sediment metagenome</name>
    <dbReference type="NCBI Taxonomy" id="412755"/>
    <lineage>
        <taxon>unclassified sequences</taxon>
        <taxon>metagenomes</taxon>
        <taxon>ecological metagenomes</taxon>
    </lineage>
</organism>
<dbReference type="GO" id="GO:0008233">
    <property type="term" value="F:peptidase activity"/>
    <property type="evidence" value="ECO:0007669"/>
    <property type="project" value="UniProtKB-KW"/>
</dbReference>
<keyword evidence="2" id="KW-0645">Protease</keyword>
<gene>
    <name evidence="5" type="ORF">LCGC14_0852990</name>
</gene>
<reference evidence="5" key="1">
    <citation type="journal article" date="2015" name="Nature">
        <title>Complex archaea that bridge the gap between prokaryotes and eukaryotes.</title>
        <authorList>
            <person name="Spang A."/>
            <person name="Saw J.H."/>
            <person name="Jorgensen S.L."/>
            <person name="Zaremba-Niedzwiedzka K."/>
            <person name="Martijn J."/>
            <person name="Lind A.E."/>
            <person name="van Eijk R."/>
            <person name="Schleper C."/>
            <person name="Guy L."/>
            <person name="Ettema T.J."/>
        </authorList>
    </citation>
    <scope>NUCLEOTIDE SEQUENCE</scope>
</reference>
<dbReference type="GO" id="GO:0006508">
    <property type="term" value="P:proteolysis"/>
    <property type="evidence" value="ECO:0007669"/>
    <property type="project" value="UniProtKB-KW"/>
</dbReference>
<protein>
    <recommendedName>
        <fullName evidence="4">Prohead serine protease domain-containing protein</fullName>
    </recommendedName>
</protein>
<evidence type="ECO:0000259" key="4">
    <source>
        <dbReference type="Pfam" id="PF04586"/>
    </source>
</evidence>
<sequence>MDMRKTLVPVEVKELGDRVLEIAGSTEDVDRMGDIIKSKGWLLKPFKKNPVFMWAHDYNQPPIGRALKVWIDKETQRLMFEVEFADAETYAFADTIYKLYKGGFLHATSVGFIPLEWEGKDEENPNPKWEGNVFTKQELLELSAVPVPANAEALVTARESGLITVKEFEAVTKEPSEHALDAAPYLLATVTKPEETDDQIRIPVKAEEGKHKDHPIRHITIDSKKGIKALYCIDDKVIITYLFDKDNDENWTLASAQEWVDEHAKNYTLVDVTAVGDEEPQFAIQVAMEGMVEEPKPEPKEVGQEQILDDLAYIQAAIEREGLSEKAVPAALSLASEIILRTTGNDMPEDILAKVGAVLNAINKGRLTQIQELAQAVLDSAQTDDSDKRLEPVELTPDPEALKKQRALDVAEVAQVVIAQLKGKRIYKTKGVN</sequence>